<evidence type="ECO:0000256" key="1">
    <source>
        <dbReference type="PIRSR" id="PIRSR016184-1"/>
    </source>
</evidence>
<keyword evidence="3" id="KW-1185">Reference proteome</keyword>
<comment type="caution">
    <text evidence="2">The sequence shown here is derived from an EMBL/GenBank/DDBJ whole genome shotgun (WGS) entry which is preliminary data.</text>
</comment>
<evidence type="ECO:0000313" key="3">
    <source>
        <dbReference type="Proteomes" id="UP000380867"/>
    </source>
</evidence>
<name>A0A5M4FGC7_9ACTN</name>
<dbReference type="EMBL" id="SDPQ02000002">
    <property type="protein sequence ID" value="KAA1397931.1"/>
    <property type="molecule type" value="Genomic_DNA"/>
</dbReference>
<gene>
    <name evidence="2" type="ORF">ESP70_011385</name>
</gene>
<feature type="active site" evidence="1">
    <location>
        <position position="45"/>
    </location>
</feature>
<dbReference type="GO" id="GO:0016853">
    <property type="term" value="F:isomerase activity"/>
    <property type="evidence" value="ECO:0007669"/>
    <property type="project" value="TreeGrafter"/>
</dbReference>
<dbReference type="InterPro" id="IPR003719">
    <property type="entry name" value="Phenazine_PhzF-like"/>
</dbReference>
<reference evidence="2" key="1">
    <citation type="submission" date="2019-09" db="EMBL/GenBank/DDBJ databases">
        <authorList>
            <person name="Li J."/>
        </authorList>
    </citation>
    <scope>NUCLEOTIDE SEQUENCE [LARGE SCALE GENOMIC DNA]</scope>
    <source>
        <strain evidence="2">JCM 14732</strain>
    </source>
</reference>
<evidence type="ECO:0000313" key="2">
    <source>
        <dbReference type="EMBL" id="KAA1397931.1"/>
    </source>
</evidence>
<proteinExistence type="predicted"/>
<dbReference type="PANTHER" id="PTHR13774:SF32">
    <property type="entry name" value="ANTISENSE-ENHANCING SEQUENCE 1"/>
    <property type="match status" value="1"/>
</dbReference>
<protein>
    <submittedName>
        <fullName evidence="2">PhzF family phenazine biosynthesis protein</fullName>
    </submittedName>
</protein>
<dbReference type="SUPFAM" id="SSF54506">
    <property type="entry name" value="Diaminopimelate epimerase-like"/>
    <property type="match status" value="1"/>
</dbReference>
<dbReference type="NCBIfam" id="TIGR00654">
    <property type="entry name" value="PhzF_family"/>
    <property type="match status" value="1"/>
</dbReference>
<dbReference type="Proteomes" id="UP000380867">
    <property type="component" value="Unassembled WGS sequence"/>
</dbReference>
<accession>A0A5M4FGC7</accession>
<dbReference type="PANTHER" id="PTHR13774">
    <property type="entry name" value="PHENAZINE BIOSYNTHESIS PROTEIN"/>
    <property type="match status" value="1"/>
</dbReference>
<dbReference type="PIRSF" id="PIRSF016184">
    <property type="entry name" value="PhzC_PhzF"/>
    <property type="match status" value="1"/>
</dbReference>
<dbReference type="GO" id="GO:0005737">
    <property type="term" value="C:cytoplasm"/>
    <property type="evidence" value="ECO:0007669"/>
    <property type="project" value="TreeGrafter"/>
</dbReference>
<dbReference type="Gene3D" id="3.10.310.10">
    <property type="entry name" value="Diaminopimelate Epimerase, Chain A, domain 1"/>
    <property type="match status" value="2"/>
</dbReference>
<sequence>MHPFSQIDVFTSTLTEGNPLAVVHDADDLTDEQMAAFARWTNLAETTYLLRPTADADYRVRIFNTQRELPFAGHPTLGSARAWLEAGGTPRTAGEIVQECGAGLIRIRQDGARLAFAAPPLVRDGAVDEADLKHVLDGLGVDPAHVVDAKWADNGPGWVAVLLDSAETVLALKPDQALFGENNRVGVVGPHPEGSETAFEIRAFTSSPGGEDPVTGSLNASIAQWLIGTGRAPSSYVAAQGTVIRRRGRIHVDQVGDDIWIGGETVVGVSGTVGL</sequence>
<organism evidence="2 3">
    <name type="scientific">Aeromicrobium ginsengisoli</name>
    <dbReference type="NCBI Taxonomy" id="363867"/>
    <lineage>
        <taxon>Bacteria</taxon>
        <taxon>Bacillati</taxon>
        <taxon>Actinomycetota</taxon>
        <taxon>Actinomycetes</taxon>
        <taxon>Propionibacteriales</taxon>
        <taxon>Nocardioidaceae</taxon>
        <taxon>Aeromicrobium</taxon>
    </lineage>
</organism>
<dbReference type="Pfam" id="PF02567">
    <property type="entry name" value="PhzC-PhzF"/>
    <property type="match status" value="1"/>
</dbReference>
<dbReference type="OrthoDB" id="9788221at2"/>
<dbReference type="AlphaFoldDB" id="A0A5M4FGC7"/>
<dbReference type="RefSeq" id="WP_149689370.1">
    <property type="nucleotide sequence ID" value="NZ_SDPQ02000002.1"/>
</dbReference>